<evidence type="ECO:0000256" key="2">
    <source>
        <dbReference type="ARBA" id="ARBA00022617"/>
    </source>
</evidence>
<comment type="similarity">
    <text evidence="1 8">Belongs to the cytochrome P450 family.</text>
</comment>
<dbReference type="PROSITE" id="PS00086">
    <property type="entry name" value="CYTOCHROME_P450"/>
    <property type="match status" value="1"/>
</dbReference>
<dbReference type="PANTHER" id="PTHR24291:SF50">
    <property type="entry name" value="BIFUNCTIONAL ALBAFLAVENONE MONOOXYGENASE_TERPENE SYNTHASE"/>
    <property type="match status" value="1"/>
</dbReference>
<protein>
    <submittedName>
        <fullName evidence="9">Cytochrome P450</fullName>
    </submittedName>
</protein>
<dbReference type="AlphaFoldDB" id="A0A367FEZ8"/>
<sequence length="462" mass="51020">MENVAMPVEINAARTGKRVLARVAPAIVRDPVNGLADLGRRAGGRIVRLNLGVLRPYLVTHPDHVQHVMRDNWTNYSRQGMFWQPLGRLLGDSILGDGPGWEASRRILQPLFTPKYVAALAGTIAATVDARIEELNARARSGDPMDAGRTMGAIVNQSVVRVLFGDRISLRDGERLTSAYHTADAAVFSRLLLPFMPYRVPMPGDRAFKTAVATIDEIIFPLIRQVRREPDDGSDVVSALCRSREADGTPREDRRVRDDLVSIYAAASVTTAATLTWTWPLLEAHPEVAAKVYAEIDQVVGDGPALPAHVPELRYTKMVLQEVMRLYPSGWLLPRTVVESETLGGTRLKAGSMVLISPYVTHRLEEVWDRPLEFDPERFSPDRGERRHRYAYFPFGGGAHQCVGKHLFYMDAPLIMAAILSRFRPAALGGRTPAPAATALLRPRGRVGLRLLPAKCPGPGTR</sequence>
<evidence type="ECO:0000256" key="7">
    <source>
        <dbReference type="PIRSR" id="PIRSR602401-1"/>
    </source>
</evidence>
<dbReference type="InterPro" id="IPR050196">
    <property type="entry name" value="Cytochrome_P450_Monoox"/>
</dbReference>
<dbReference type="InterPro" id="IPR017972">
    <property type="entry name" value="Cyt_P450_CS"/>
</dbReference>
<keyword evidence="6 8" id="KW-0503">Monooxygenase</keyword>
<dbReference type="GO" id="GO:0004497">
    <property type="term" value="F:monooxygenase activity"/>
    <property type="evidence" value="ECO:0007669"/>
    <property type="project" value="UniProtKB-KW"/>
</dbReference>
<feature type="binding site" description="axial binding residue" evidence="7">
    <location>
        <position position="402"/>
    </location>
    <ligand>
        <name>heme</name>
        <dbReference type="ChEBI" id="CHEBI:30413"/>
    </ligand>
    <ligandPart>
        <name>Fe</name>
        <dbReference type="ChEBI" id="CHEBI:18248"/>
    </ligandPart>
</feature>
<dbReference type="Gene3D" id="1.10.630.10">
    <property type="entry name" value="Cytochrome P450"/>
    <property type="match status" value="1"/>
</dbReference>
<evidence type="ECO:0000256" key="8">
    <source>
        <dbReference type="RuleBase" id="RU000461"/>
    </source>
</evidence>
<dbReference type="EMBL" id="QOIL01000014">
    <property type="protein sequence ID" value="RCG28180.1"/>
    <property type="molecule type" value="Genomic_DNA"/>
</dbReference>
<dbReference type="GO" id="GO:0005506">
    <property type="term" value="F:iron ion binding"/>
    <property type="evidence" value="ECO:0007669"/>
    <property type="project" value="InterPro"/>
</dbReference>
<comment type="caution">
    <text evidence="9">The sequence shown here is derived from an EMBL/GenBank/DDBJ whole genome shotgun (WGS) entry which is preliminary data.</text>
</comment>
<evidence type="ECO:0000256" key="1">
    <source>
        <dbReference type="ARBA" id="ARBA00010617"/>
    </source>
</evidence>
<dbReference type="Proteomes" id="UP000253094">
    <property type="component" value="Unassembled WGS sequence"/>
</dbReference>
<dbReference type="PANTHER" id="PTHR24291">
    <property type="entry name" value="CYTOCHROME P450 FAMILY 4"/>
    <property type="match status" value="1"/>
</dbReference>
<evidence type="ECO:0000256" key="4">
    <source>
        <dbReference type="ARBA" id="ARBA00023002"/>
    </source>
</evidence>
<accession>A0A367FEZ8</accession>
<keyword evidence="3 7" id="KW-0479">Metal-binding</keyword>
<evidence type="ECO:0000256" key="3">
    <source>
        <dbReference type="ARBA" id="ARBA00022723"/>
    </source>
</evidence>
<evidence type="ECO:0000256" key="5">
    <source>
        <dbReference type="ARBA" id="ARBA00023004"/>
    </source>
</evidence>
<dbReference type="GO" id="GO:0020037">
    <property type="term" value="F:heme binding"/>
    <property type="evidence" value="ECO:0007669"/>
    <property type="project" value="InterPro"/>
</dbReference>
<keyword evidence="4 8" id="KW-0560">Oxidoreductase</keyword>
<dbReference type="PRINTS" id="PR00463">
    <property type="entry name" value="EP450I"/>
</dbReference>
<proteinExistence type="inferred from homology"/>
<gene>
    <name evidence="9" type="ORF">DQ384_23810</name>
</gene>
<dbReference type="Pfam" id="PF00067">
    <property type="entry name" value="p450"/>
    <property type="match status" value="1"/>
</dbReference>
<dbReference type="SUPFAM" id="SSF48264">
    <property type="entry name" value="Cytochrome P450"/>
    <property type="match status" value="1"/>
</dbReference>
<evidence type="ECO:0000256" key="6">
    <source>
        <dbReference type="ARBA" id="ARBA00023033"/>
    </source>
</evidence>
<keyword evidence="2 7" id="KW-0349">Heme</keyword>
<dbReference type="InterPro" id="IPR002401">
    <property type="entry name" value="Cyt_P450_E_grp-I"/>
</dbReference>
<keyword evidence="10" id="KW-1185">Reference proteome</keyword>
<keyword evidence="5 7" id="KW-0408">Iron</keyword>
<reference evidence="9 10" key="1">
    <citation type="submission" date="2018-06" db="EMBL/GenBank/DDBJ databases">
        <title>Sphaerisporangium craniellae sp. nov., isolated from a marine sponge in the South China Sea.</title>
        <authorList>
            <person name="Li L."/>
        </authorList>
    </citation>
    <scope>NUCLEOTIDE SEQUENCE [LARGE SCALE GENOMIC DNA]</scope>
    <source>
        <strain evidence="9 10">CCTCC AA 208026</strain>
    </source>
</reference>
<name>A0A367FEZ8_9ACTN</name>
<organism evidence="9 10">
    <name type="scientific">Sphaerisporangium album</name>
    <dbReference type="NCBI Taxonomy" id="509200"/>
    <lineage>
        <taxon>Bacteria</taxon>
        <taxon>Bacillati</taxon>
        <taxon>Actinomycetota</taxon>
        <taxon>Actinomycetes</taxon>
        <taxon>Streptosporangiales</taxon>
        <taxon>Streptosporangiaceae</taxon>
        <taxon>Sphaerisporangium</taxon>
    </lineage>
</organism>
<evidence type="ECO:0000313" key="10">
    <source>
        <dbReference type="Proteomes" id="UP000253094"/>
    </source>
</evidence>
<comment type="cofactor">
    <cofactor evidence="7">
        <name>heme</name>
        <dbReference type="ChEBI" id="CHEBI:30413"/>
    </cofactor>
</comment>
<dbReference type="GO" id="GO:0016705">
    <property type="term" value="F:oxidoreductase activity, acting on paired donors, with incorporation or reduction of molecular oxygen"/>
    <property type="evidence" value="ECO:0007669"/>
    <property type="project" value="InterPro"/>
</dbReference>
<dbReference type="PRINTS" id="PR00385">
    <property type="entry name" value="P450"/>
</dbReference>
<dbReference type="InterPro" id="IPR036396">
    <property type="entry name" value="Cyt_P450_sf"/>
</dbReference>
<dbReference type="InterPro" id="IPR001128">
    <property type="entry name" value="Cyt_P450"/>
</dbReference>
<evidence type="ECO:0000313" key="9">
    <source>
        <dbReference type="EMBL" id="RCG28180.1"/>
    </source>
</evidence>